<keyword evidence="1" id="KW-0732">Signal</keyword>
<dbReference type="Gene3D" id="2.60.420.10">
    <property type="entry name" value="Maltose phosphorylase, domain 3"/>
    <property type="match status" value="1"/>
</dbReference>
<dbReference type="Gene3D" id="2.60.120.260">
    <property type="entry name" value="Galactose-binding domain-like"/>
    <property type="match status" value="2"/>
</dbReference>
<dbReference type="InterPro" id="IPR035396">
    <property type="entry name" value="Bac_rhamnosid6H"/>
</dbReference>
<dbReference type="AlphaFoldDB" id="A0AA49JJK6"/>
<proteinExistence type="predicted"/>
<dbReference type="InterPro" id="IPR012341">
    <property type="entry name" value="6hp_glycosidase-like_sf"/>
</dbReference>
<evidence type="ECO:0000313" key="4">
    <source>
        <dbReference type="EMBL" id="WKN39842.1"/>
    </source>
</evidence>
<dbReference type="PANTHER" id="PTHR34987:SF2">
    <property type="entry name" value="B, PUTATIVE (AFU_ORTHOLOGUE AFUA_7G05040)-RELATED"/>
    <property type="match status" value="1"/>
</dbReference>
<dbReference type="InterPro" id="IPR035398">
    <property type="entry name" value="Bac_rhamnosid_C"/>
</dbReference>
<evidence type="ECO:0000256" key="1">
    <source>
        <dbReference type="SAM" id="SignalP"/>
    </source>
</evidence>
<dbReference type="Gene3D" id="1.50.10.10">
    <property type="match status" value="1"/>
</dbReference>
<feature type="domain" description="Alpha-L-rhamnosidase six-hairpin glycosidase" evidence="2">
    <location>
        <begin position="384"/>
        <end position="705"/>
    </location>
</feature>
<reference evidence="4" key="2">
    <citation type="journal article" date="2024" name="Antonie Van Leeuwenhoek">
        <title>Roseihalotalea indica gen. nov., sp. nov., a halophilic Bacteroidetes from mesopelagic Southwest Indian Ocean with higher carbohydrate metabolic potential.</title>
        <authorList>
            <person name="Chen B."/>
            <person name="Zhang M."/>
            <person name="Lin D."/>
            <person name="Ye J."/>
            <person name="Tang K."/>
        </authorList>
    </citation>
    <scope>NUCLEOTIDE SEQUENCE</scope>
    <source>
        <strain evidence="4">TK19036</strain>
    </source>
</reference>
<dbReference type="Pfam" id="PF17390">
    <property type="entry name" value="Bac_rhamnosid_C"/>
    <property type="match status" value="1"/>
</dbReference>
<feature type="signal peptide" evidence="1">
    <location>
        <begin position="1"/>
        <end position="18"/>
    </location>
</feature>
<sequence>MYRVFSFLLLLMSYPAFAQYPHQNINENLLSRAWSAQWIAHPDVSGQEYSVQHFRNTFNLDTQPEQFVVHVSADNRYQFFVNGQLVGRGPARGDLMHYRFESYDIADLLQAGDNVLAAVVWNFAEGAPVAQHTYRTGLIVQGDTETEAIVNTNPDQWQVYHNQAYSPLTQRDFTVLGYYASGACDRVDGTQYPWQWETLDYTTDDQWVAPRSNGVGRLYGFRYGYGDGAVYLYPRNIPMLEEKTERLAEVERASIDIAPAFLQGNQSVTIPANQQATILLDHTYLTMGYPEFTVSGGSGSEVKVTYAEALYDEDRKKGNRNETEGKSIVGYFDLFLPDGGDGRIFSPLWVRTFRYLQLDIETGDEPLVLEDLSHQFTAYPFEPTAFFKTDEPVMDSIWDVGWRTARLCALETYMDCPYYEQLQYVGDTRIQALISLYVDGDDRMMRNALFQFANSITEEGITMSRYPSGLPQYIPPYALFWISMLHDYHMHRADDAFLQQFIPGMTRVLQWYENYLDTNNLLSGMPWWNYVDAIPEFERGTPPGAQDGHSTFITLQYLYTIQQAVELYRYFDLPQFADHYQAIADRIQPAVQESSYDASRKLYADTPEKDRFSQHTNIFAVLTQTAPKEEWKPLMERVASDTSIANCYIYFRFYLNRAMQKAGLGDYFVDHQNTWTTMLSEGLTTFAEHDENTRSDCHAWSASPLYEYLATVCGINPAAPHFAEVSIAPNLGSLNKAEGQMPHPQGTIQVNLQRQGEQGIQAEIELPDGVTGTFHWQGQEVTLNGGKQQVKL</sequence>
<protein>
    <submittedName>
        <fullName evidence="4">Alpha-L-rhamnosidase C-terminal domain-containing protein</fullName>
    </submittedName>
</protein>
<dbReference type="InterPro" id="IPR008979">
    <property type="entry name" value="Galactose-bd-like_sf"/>
</dbReference>
<reference evidence="4" key="1">
    <citation type="journal article" date="2023" name="Comput. Struct. Biotechnol. J.">
        <title>Discovery of a novel marine Bacteroidetes with a rich repertoire of carbohydrate-active enzymes.</title>
        <authorList>
            <person name="Chen B."/>
            <person name="Liu G."/>
            <person name="Chen Q."/>
            <person name="Wang H."/>
            <person name="Liu L."/>
            <person name="Tang K."/>
        </authorList>
    </citation>
    <scope>NUCLEOTIDE SEQUENCE</scope>
    <source>
        <strain evidence="4">TK19036</strain>
    </source>
</reference>
<dbReference type="SUPFAM" id="SSF49785">
    <property type="entry name" value="Galactose-binding domain-like"/>
    <property type="match status" value="1"/>
</dbReference>
<dbReference type="PANTHER" id="PTHR34987">
    <property type="entry name" value="C, PUTATIVE (AFU_ORTHOLOGUE AFUA_3G02880)-RELATED"/>
    <property type="match status" value="1"/>
</dbReference>
<organism evidence="4">
    <name type="scientific">Roseihalotalea indica</name>
    <dbReference type="NCBI Taxonomy" id="2867963"/>
    <lineage>
        <taxon>Bacteria</taxon>
        <taxon>Pseudomonadati</taxon>
        <taxon>Bacteroidota</taxon>
        <taxon>Cytophagia</taxon>
        <taxon>Cytophagales</taxon>
        <taxon>Catalimonadaceae</taxon>
        <taxon>Roseihalotalea</taxon>
    </lineage>
</organism>
<accession>A0AA49JJK6</accession>
<dbReference type="GO" id="GO:0005975">
    <property type="term" value="P:carbohydrate metabolic process"/>
    <property type="evidence" value="ECO:0007669"/>
    <property type="project" value="InterPro"/>
</dbReference>
<evidence type="ECO:0000259" key="2">
    <source>
        <dbReference type="Pfam" id="PF17389"/>
    </source>
</evidence>
<feature type="chain" id="PRO_5041401108" evidence="1">
    <location>
        <begin position="19"/>
        <end position="792"/>
    </location>
</feature>
<dbReference type="Pfam" id="PF17389">
    <property type="entry name" value="Bac_rhamnosid6H"/>
    <property type="match status" value="1"/>
</dbReference>
<feature type="domain" description="Alpha-L-rhamnosidase C-terminal" evidence="3">
    <location>
        <begin position="714"/>
        <end position="788"/>
    </location>
</feature>
<dbReference type="SUPFAM" id="SSF48208">
    <property type="entry name" value="Six-hairpin glycosidases"/>
    <property type="match status" value="1"/>
</dbReference>
<dbReference type="EMBL" id="CP120682">
    <property type="protein sequence ID" value="WKN39842.1"/>
    <property type="molecule type" value="Genomic_DNA"/>
</dbReference>
<gene>
    <name evidence="4" type="ORF">K4G66_14195</name>
</gene>
<dbReference type="InterPro" id="IPR008928">
    <property type="entry name" value="6-hairpin_glycosidase_sf"/>
</dbReference>
<name>A0AA49JJK6_9BACT</name>
<evidence type="ECO:0000259" key="3">
    <source>
        <dbReference type="Pfam" id="PF17390"/>
    </source>
</evidence>